<keyword evidence="4" id="KW-1185">Reference proteome</keyword>
<organism evidence="3 4">
    <name type="scientific">Amycolatopsis echigonensis</name>
    <dbReference type="NCBI Taxonomy" id="2576905"/>
    <lineage>
        <taxon>Bacteria</taxon>
        <taxon>Bacillati</taxon>
        <taxon>Actinomycetota</taxon>
        <taxon>Actinomycetes</taxon>
        <taxon>Pseudonocardiales</taxon>
        <taxon>Pseudonocardiaceae</taxon>
        <taxon>Amycolatopsis</taxon>
    </lineage>
</organism>
<comment type="caution">
    <text evidence="3">The sequence shown here is derived from an EMBL/GenBank/DDBJ whole genome shotgun (WGS) entry which is preliminary data.</text>
</comment>
<dbReference type="EMBL" id="PJMY01000003">
    <property type="protein sequence ID" value="PKV93944.1"/>
    <property type="molecule type" value="Genomic_DNA"/>
</dbReference>
<feature type="domain" description="Restriction endonuclease AspBHI N-terminal" evidence="2">
    <location>
        <begin position="33"/>
        <end position="218"/>
    </location>
</feature>
<evidence type="ECO:0000313" key="3">
    <source>
        <dbReference type="EMBL" id="PKV93944.1"/>
    </source>
</evidence>
<dbReference type="GO" id="GO:0004519">
    <property type="term" value="F:endonuclease activity"/>
    <property type="evidence" value="ECO:0007669"/>
    <property type="project" value="UniProtKB-KW"/>
</dbReference>
<dbReference type="Proteomes" id="UP000233750">
    <property type="component" value="Unassembled WGS sequence"/>
</dbReference>
<sequence>MVTSGDGVVPFGQLADADLIVDQVYAGGQSGTMADDPLARLLPVGNQGGFRYAGSPAKGTVRLGVLYTTGGEPDWPDTLDPQTGLFTYYGDNRSPGHELHDTRRRGNVLLRDSFDWSHESAEARRRVPPFLLFEKSAPGRRIMFRGLLVPGGPGLSSDDELQAIWRSTRGQRFQNYRARFTVLDVSRIERQWINDVLDGRAADSPHVPAAWAAWIEGRKYSPLLAPSTTVVRTRAEQMPADPAGLAILAEIRETFRDREHDFEHCAVELWRLIAPATGNCEVTQRSRDGGRDAIGEYVIGPSSDPIAIEFALEAKCYSDTNSVGVREVSRLISRLRHRQFGVFVTTSYFHYQAYGEVRSDGHPIALISGRDIVEALRAAGYGDLASVQRWLKQFEPASASTP</sequence>
<dbReference type="InterPro" id="IPR007560">
    <property type="entry name" value="Restrct_endonuc_IV_Mrr"/>
</dbReference>
<dbReference type="Gene3D" id="2.30.280.20">
    <property type="match status" value="1"/>
</dbReference>
<keyword evidence="3" id="KW-0540">Nuclease</keyword>
<evidence type="ECO:0000313" key="4">
    <source>
        <dbReference type="Proteomes" id="UP000233750"/>
    </source>
</evidence>
<dbReference type="Pfam" id="PF18062">
    <property type="entry name" value="RE_AspBHI_N"/>
    <property type="match status" value="1"/>
</dbReference>
<protein>
    <submittedName>
        <fullName evidence="3">Restriction endonuclease</fullName>
    </submittedName>
</protein>
<proteinExistence type="predicted"/>
<dbReference type="Gene3D" id="3.40.1350.10">
    <property type="match status" value="1"/>
</dbReference>
<evidence type="ECO:0000259" key="2">
    <source>
        <dbReference type="Pfam" id="PF18062"/>
    </source>
</evidence>
<feature type="domain" description="Restriction endonuclease type IV Mrr" evidence="1">
    <location>
        <begin position="259"/>
        <end position="375"/>
    </location>
</feature>
<dbReference type="OrthoDB" id="3010308at2"/>
<dbReference type="InterPro" id="IPR011856">
    <property type="entry name" value="tRNA_endonuc-like_dom_sf"/>
</dbReference>
<keyword evidence="3" id="KW-0378">Hydrolase</keyword>
<gene>
    <name evidence="3" type="ORF">ATK30_4804</name>
</gene>
<reference evidence="3 4" key="1">
    <citation type="submission" date="2017-12" db="EMBL/GenBank/DDBJ databases">
        <title>Sequencing the genomes of 1000 Actinobacteria strains.</title>
        <authorList>
            <person name="Klenk H.-P."/>
        </authorList>
    </citation>
    <scope>NUCLEOTIDE SEQUENCE [LARGE SCALE GENOMIC DNA]</scope>
    <source>
        <strain evidence="3 4">DSM 45165</strain>
    </source>
</reference>
<dbReference type="GO" id="GO:0009307">
    <property type="term" value="P:DNA restriction-modification system"/>
    <property type="evidence" value="ECO:0007669"/>
    <property type="project" value="InterPro"/>
</dbReference>
<dbReference type="InterPro" id="IPR041409">
    <property type="entry name" value="RE_AspBHI_N"/>
</dbReference>
<keyword evidence="3" id="KW-0255">Endonuclease</keyword>
<accession>A0A2N3WJ92</accession>
<name>A0A2N3WJ92_9PSEU</name>
<evidence type="ECO:0000259" key="1">
    <source>
        <dbReference type="Pfam" id="PF04471"/>
    </source>
</evidence>
<dbReference type="AlphaFoldDB" id="A0A2N3WJ92"/>
<dbReference type="Pfam" id="PF04471">
    <property type="entry name" value="Mrr_cat"/>
    <property type="match status" value="1"/>
</dbReference>
<dbReference type="GO" id="GO:0003677">
    <property type="term" value="F:DNA binding"/>
    <property type="evidence" value="ECO:0007669"/>
    <property type="project" value="InterPro"/>
</dbReference>